<evidence type="ECO:0000259" key="2">
    <source>
        <dbReference type="Pfam" id="PF13360"/>
    </source>
</evidence>
<dbReference type="Gene3D" id="2.130.10.10">
    <property type="entry name" value="YVTN repeat-like/Quinoprotein amine dehydrogenase"/>
    <property type="match status" value="1"/>
</dbReference>
<gene>
    <name evidence="3" type="ORF">Mal4_08790</name>
</gene>
<dbReference type="PANTHER" id="PTHR34512:SF30">
    <property type="entry name" value="OUTER MEMBRANE PROTEIN ASSEMBLY FACTOR BAMB"/>
    <property type="match status" value="1"/>
</dbReference>
<dbReference type="RefSeq" id="WP_197444074.1">
    <property type="nucleotide sequence ID" value="NZ_CP036275.1"/>
</dbReference>
<dbReference type="KEGG" id="mri:Mal4_08790"/>
<dbReference type="Proteomes" id="UP000320496">
    <property type="component" value="Chromosome"/>
</dbReference>
<dbReference type="AlphaFoldDB" id="A0A517Z292"/>
<feature type="signal peptide" evidence="1">
    <location>
        <begin position="1"/>
        <end position="24"/>
    </location>
</feature>
<dbReference type="InterPro" id="IPR018391">
    <property type="entry name" value="PQQ_b-propeller_rpt"/>
</dbReference>
<organism evidence="3 4">
    <name type="scientific">Maioricimonas rarisocia</name>
    <dbReference type="NCBI Taxonomy" id="2528026"/>
    <lineage>
        <taxon>Bacteria</taxon>
        <taxon>Pseudomonadati</taxon>
        <taxon>Planctomycetota</taxon>
        <taxon>Planctomycetia</taxon>
        <taxon>Planctomycetales</taxon>
        <taxon>Planctomycetaceae</taxon>
        <taxon>Maioricimonas</taxon>
    </lineage>
</organism>
<dbReference type="SMART" id="SM00564">
    <property type="entry name" value="PQQ"/>
    <property type="match status" value="5"/>
</dbReference>
<proteinExistence type="predicted"/>
<dbReference type="InterPro" id="IPR002372">
    <property type="entry name" value="PQQ_rpt_dom"/>
</dbReference>
<dbReference type="Pfam" id="PF13360">
    <property type="entry name" value="PQQ_2"/>
    <property type="match status" value="1"/>
</dbReference>
<evidence type="ECO:0000313" key="4">
    <source>
        <dbReference type="Proteomes" id="UP000320496"/>
    </source>
</evidence>
<feature type="domain" description="Pyrrolo-quinoline quinone repeat" evidence="2">
    <location>
        <begin position="100"/>
        <end position="258"/>
    </location>
</feature>
<evidence type="ECO:0000313" key="3">
    <source>
        <dbReference type="EMBL" id="QDU36592.1"/>
    </source>
</evidence>
<accession>A0A517Z292</accession>
<dbReference type="InterPro" id="IPR011047">
    <property type="entry name" value="Quinoprotein_ADH-like_sf"/>
</dbReference>
<name>A0A517Z292_9PLAN</name>
<feature type="chain" id="PRO_5021906119" evidence="1">
    <location>
        <begin position="25"/>
        <end position="422"/>
    </location>
</feature>
<keyword evidence="1" id="KW-0732">Signal</keyword>
<evidence type="ECO:0000256" key="1">
    <source>
        <dbReference type="SAM" id="SignalP"/>
    </source>
</evidence>
<dbReference type="InterPro" id="IPR015943">
    <property type="entry name" value="WD40/YVTN_repeat-like_dom_sf"/>
</dbReference>
<reference evidence="3 4" key="1">
    <citation type="submission" date="2019-02" db="EMBL/GenBank/DDBJ databases">
        <title>Deep-cultivation of Planctomycetes and their phenomic and genomic characterization uncovers novel biology.</title>
        <authorList>
            <person name="Wiegand S."/>
            <person name="Jogler M."/>
            <person name="Boedeker C."/>
            <person name="Pinto D."/>
            <person name="Vollmers J."/>
            <person name="Rivas-Marin E."/>
            <person name="Kohn T."/>
            <person name="Peeters S.H."/>
            <person name="Heuer A."/>
            <person name="Rast P."/>
            <person name="Oberbeckmann S."/>
            <person name="Bunk B."/>
            <person name="Jeske O."/>
            <person name="Meyerdierks A."/>
            <person name="Storesund J.E."/>
            <person name="Kallscheuer N."/>
            <person name="Luecker S."/>
            <person name="Lage O.M."/>
            <person name="Pohl T."/>
            <person name="Merkel B.J."/>
            <person name="Hornburger P."/>
            <person name="Mueller R.-W."/>
            <person name="Bruemmer F."/>
            <person name="Labrenz M."/>
            <person name="Spormann A.M."/>
            <person name="Op den Camp H."/>
            <person name="Overmann J."/>
            <person name="Amann R."/>
            <person name="Jetten M.S.M."/>
            <person name="Mascher T."/>
            <person name="Medema M.H."/>
            <person name="Devos D.P."/>
            <person name="Kaster A.-K."/>
            <person name="Ovreas L."/>
            <person name="Rohde M."/>
            <person name="Galperin M.Y."/>
            <person name="Jogler C."/>
        </authorList>
    </citation>
    <scope>NUCLEOTIDE SEQUENCE [LARGE SCALE GENOMIC DNA]</scope>
    <source>
        <strain evidence="3 4">Mal4</strain>
    </source>
</reference>
<protein>
    <submittedName>
        <fullName evidence="3">Outer membrane biogenesis protein BamB</fullName>
    </submittedName>
</protein>
<dbReference type="Gene3D" id="2.40.10.480">
    <property type="match status" value="1"/>
</dbReference>
<keyword evidence="4" id="KW-1185">Reference proteome</keyword>
<dbReference type="PANTHER" id="PTHR34512">
    <property type="entry name" value="CELL SURFACE PROTEIN"/>
    <property type="match status" value="1"/>
</dbReference>
<sequence precursor="true">MPIVSRTLLSFAALCCMAAAIADADQWPRFRGEQGAGTSETTGLPVTWSESENMVWKKEMPGYGASSPIVWGDRLFITCYSGYGQGGEDGSQSDLRGRTLCIDRNTGETIWDKSIPTFDGERQYQGFIREHGYSSATPATDGTHLVSFFGASGVVTYDLDGNELWRASVGTETHNFGSGTSPVIFDSLVIINASVESDALVALKLTDGSEVWRTEDIPRSWNTPIIVQPPGGGVPELVVNMRGQLKGFNPRTGEELWRCEAIPDYICPSVVTHDGIAYAIGGRRSQCLAVRTGGRGDVTESHKLWQIDVGSNVPSPVYHDGHLYWMNHRGLVYCVDAESGEIVTERRSSAGKTYASMTYADGRLYAVSRDKGAFVFEATPEMPELAHNTIADDDTIFNGSPTAVDGRLYLRSDAALYCIAKQ</sequence>
<dbReference type="EMBL" id="CP036275">
    <property type="protein sequence ID" value="QDU36592.1"/>
    <property type="molecule type" value="Genomic_DNA"/>
</dbReference>
<dbReference type="SUPFAM" id="SSF50998">
    <property type="entry name" value="Quinoprotein alcohol dehydrogenase-like"/>
    <property type="match status" value="1"/>
</dbReference>